<dbReference type="InterPro" id="IPR042122">
    <property type="entry name" value="Ser_AcTrfase_N_sf"/>
</dbReference>
<dbReference type="PANTHER" id="PTHR42811">
    <property type="entry name" value="SERINE ACETYLTRANSFERASE"/>
    <property type="match status" value="1"/>
</dbReference>
<organism evidence="11 12">
    <name type="scientific">Candidatus Ruthenibacterium merdavium</name>
    <dbReference type="NCBI Taxonomy" id="2838752"/>
    <lineage>
        <taxon>Bacteria</taxon>
        <taxon>Bacillati</taxon>
        <taxon>Bacillota</taxon>
        <taxon>Clostridia</taxon>
        <taxon>Eubacteriales</taxon>
        <taxon>Oscillospiraceae</taxon>
        <taxon>Ruthenibacterium</taxon>
    </lineage>
</organism>
<comment type="catalytic activity">
    <reaction evidence="9">
        <text>L-serine + acetyl-CoA = O-acetyl-L-serine + CoA</text>
        <dbReference type="Rhea" id="RHEA:24560"/>
        <dbReference type="ChEBI" id="CHEBI:33384"/>
        <dbReference type="ChEBI" id="CHEBI:57287"/>
        <dbReference type="ChEBI" id="CHEBI:57288"/>
        <dbReference type="ChEBI" id="CHEBI:58340"/>
        <dbReference type="EC" id="2.3.1.30"/>
    </reaction>
</comment>
<gene>
    <name evidence="11" type="primary">cysE</name>
    <name evidence="11" type="ORF">H9698_07585</name>
</gene>
<evidence type="ECO:0000256" key="6">
    <source>
        <dbReference type="ARBA" id="ARBA00022679"/>
    </source>
</evidence>
<dbReference type="NCBIfam" id="NF041874">
    <property type="entry name" value="EPS_EpsC"/>
    <property type="match status" value="1"/>
</dbReference>
<keyword evidence="7" id="KW-0198">Cysteine biosynthesis</keyword>
<comment type="caution">
    <text evidence="11">The sequence shown here is derived from an EMBL/GenBank/DDBJ whole genome shotgun (WGS) entry which is preliminary data.</text>
</comment>
<evidence type="ECO:0000313" key="12">
    <source>
        <dbReference type="Proteomes" id="UP000823918"/>
    </source>
</evidence>
<keyword evidence="10" id="KW-0812">Transmembrane</keyword>
<evidence type="ECO:0000313" key="11">
    <source>
        <dbReference type="EMBL" id="HJC72639.1"/>
    </source>
</evidence>
<evidence type="ECO:0000256" key="10">
    <source>
        <dbReference type="SAM" id="Phobius"/>
    </source>
</evidence>
<keyword evidence="10" id="KW-1133">Transmembrane helix</keyword>
<dbReference type="InterPro" id="IPR001451">
    <property type="entry name" value="Hexapep"/>
</dbReference>
<dbReference type="FunFam" id="2.160.10.10:FF:000007">
    <property type="entry name" value="Serine acetyltransferase"/>
    <property type="match status" value="1"/>
</dbReference>
<evidence type="ECO:0000256" key="1">
    <source>
        <dbReference type="ARBA" id="ARBA00004876"/>
    </source>
</evidence>
<dbReference type="Proteomes" id="UP000823918">
    <property type="component" value="Unassembled WGS sequence"/>
</dbReference>
<feature type="transmembrane region" description="Helical" evidence="10">
    <location>
        <begin position="20"/>
        <end position="39"/>
    </location>
</feature>
<reference evidence="11" key="1">
    <citation type="journal article" date="2021" name="PeerJ">
        <title>Extensive microbial diversity within the chicken gut microbiome revealed by metagenomics and culture.</title>
        <authorList>
            <person name="Gilroy R."/>
            <person name="Ravi A."/>
            <person name="Getino M."/>
            <person name="Pursley I."/>
            <person name="Horton D.L."/>
            <person name="Alikhan N.F."/>
            <person name="Baker D."/>
            <person name="Gharbi K."/>
            <person name="Hall N."/>
            <person name="Watson M."/>
            <person name="Adriaenssens E.M."/>
            <person name="Foster-Nyarko E."/>
            <person name="Jarju S."/>
            <person name="Secka A."/>
            <person name="Antonio M."/>
            <person name="Oren A."/>
            <person name="Chaudhuri R.R."/>
            <person name="La Ragione R."/>
            <person name="Hildebrand F."/>
            <person name="Pallen M.J."/>
        </authorList>
    </citation>
    <scope>NUCLEOTIDE SEQUENCE</scope>
    <source>
        <strain evidence="11">5933</strain>
    </source>
</reference>
<evidence type="ECO:0000256" key="5">
    <source>
        <dbReference type="ARBA" id="ARBA00022605"/>
    </source>
</evidence>
<dbReference type="EMBL" id="DWWA01000037">
    <property type="protein sequence ID" value="HJC72639.1"/>
    <property type="molecule type" value="Genomic_DNA"/>
</dbReference>
<dbReference type="InterPro" id="IPR053376">
    <property type="entry name" value="Serine_acetyltransferase"/>
</dbReference>
<dbReference type="InterPro" id="IPR045304">
    <property type="entry name" value="LbH_SAT"/>
</dbReference>
<proteinExistence type="inferred from homology"/>
<comment type="similarity">
    <text evidence="2">Belongs to the transferase hexapeptide repeat family.</text>
</comment>
<dbReference type="SUPFAM" id="SSF51161">
    <property type="entry name" value="Trimeric LpxA-like enzymes"/>
    <property type="match status" value="1"/>
</dbReference>
<evidence type="ECO:0000256" key="9">
    <source>
        <dbReference type="ARBA" id="ARBA00049486"/>
    </source>
</evidence>
<evidence type="ECO:0000256" key="3">
    <source>
        <dbReference type="ARBA" id="ARBA00013266"/>
    </source>
</evidence>
<protein>
    <recommendedName>
        <fullName evidence="4">Serine acetyltransferase</fullName>
        <ecNumber evidence="3">2.3.1.30</ecNumber>
    </recommendedName>
</protein>
<dbReference type="Gene3D" id="2.160.10.10">
    <property type="entry name" value="Hexapeptide repeat proteins"/>
    <property type="match status" value="1"/>
</dbReference>
<comment type="pathway">
    <text evidence="1">Amino-acid biosynthesis; L-cysteine biosynthesis; L-cysteine from L-serine: step 1/2.</text>
</comment>
<keyword evidence="8 11" id="KW-0012">Acyltransferase</keyword>
<dbReference type="Pfam" id="PF00132">
    <property type="entry name" value="Hexapep"/>
    <property type="match status" value="1"/>
</dbReference>
<dbReference type="GO" id="GO:0009001">
    <property type="term" value="F:serine O-acetyltransferase activity"/>
    <property type="evidence" value="ECO:0007669"/>
    <property type="project" value="UniProtKB-EC"/>
</dbReference>
<accession>A0A9D2TJR4</accession>
<dbReference type="GO" id="GO:0005737">
    <property type="term" value="C:cytoplasm"/>
    <property type="evidence" value="ECO:0007669"/>
    <property type="project" value="InterPro"/>
</dbReference>
<keyword evidence="5" id="KW-0028">Amino-acid biosynthesis</keyword>
<dbReference type="CDD" id="cd03354">
    <property type="entry name" value="LbH_SAT"/>
    <property type="match status" value="1"/>
</dbReference>
<dbReference type="GO" id="GO:0006535">
    <property type="term" value="P:cysteine biosynthetic process from serine"/>
    <property type="evidence" value="ECO:0007669"/>
    <property type="project" value="InterPro"/>
</dbReference>
<keyword evidence="10" id="KW-0472">Membrane</keyword>
<sequence length="239" mass="25964">MSLLSDARSMREKDPAARSLAEVLLLYPGFHALVFYRAANFFYRKRRFFAARLISQWGRSFTGIEIHPGAAIGSGLFIDHGSGVVIGETAEIGNNVTLYHGVTLGGTGKDHGKRHPTVGDNVLIGAGCKVLGPVLIGENSRIGANSVVLIDIPPNSTAIGIPARVVRRNGKRIEHESDLLEQRDYPDVVRSDIETLQSHVERLEHAPPCRAFSGGACHCPHHPCEEAEQTKEDGLSEKS</sequence>
<dbReference type="Gene3D" id="1.10.3130.10">
    <property type="entry name" value="serine acetyltransferase, domain 1"/>
    <property type="match status" value="1"/>
</dbReference>
<dbReference type="InterPro" id="IPR005881">
    <property type="entry name" value="Ser_O-AcTrfase"/>
</dbReference>
<dbReference type="NCBIfam" id="TIGR01172">
    <property type="entry name" value="cysE"/>
    <property type="match status" value="1"/>
</dbReference>
<evidence type="ECO:0000256" key="7">
    <source>
        <dbReference type="ARBA" id="ARBA00023192"/>
    </source>
</evidence>
<dbReference type="AlphaFoldDB" id="A0A9D2TJR4"/>
<evidence type="ECO:0000256" key="8">
    <source>
        <dbReference type="ARBA" id="ARBA00023315"/>
    </source>
</evidence>
<keyword evidence="6 11" id="KW-0808">Transferase</keyword>
<reference evidence="11" key="2">
    <citation type="submission" date="2021-04" db="EMBL/GenBank/DDBJ databases">
        <authorList>
            <person name="Gilroy R."/>
        </authorList>
    </citation>
    <scope>NUCLEOTIDE SEQUENCE</scope>
    <source>
        <strain evidence="11">5933</strain>
    </source>
</reference>
<name>A0A9D2TJR4_9FIRM</name>
<evidence type="ECO:0000256" key="4">
    <source>
        <dbReference type="ARBA" id="ARBA00018522"/>
    </source>
</evidence>
<dbReference type="EC" id="2.3.1.30" evidence="3"/>
<evidence type="ECO:0000256" key="2">
    <source>
        <dbReference type="ARBA" id="ARBA00007274"/>
    </source>
</evidence>
<dbReference type="InterPro" id="IPR011004">
    <property type="entry name" value="Trimer_LpxA-like_sf"/>
</dbReference>